<dbReference type="SUPFAM" id="SSF111337">
    <property type="entry name" value="QueA-like"/>
    <property type="match status" value="1"/>
</dbReference>
<sequence>MTIPSEIRIEDFNYSLPESQIAKYPLSPRDSSKLLVFKNKEIRSEAFSSLASEVPENAHLVFNNTKVIPARLFFRKQTGALIEIFLLEPILPSKVISQVMESTESTTWMCMIGNKKKWKDEVLSLDIPFENGTTINVKAELVNREENTISFKWTDKISFAELVKVFGEIPLPPYLNRKTEEKDKETYQTVYSESDGAVAAPTAGLHFTDSTFKSLKKRGIKTSFITLHVGAGTFQPVKTENALEHHMHSEQIVFSKDFLKSLLKHDGPVIPVGTTSMRSLESLYWFALKIRGNKEAHIPFKIEKLYPYGFEENDLPSKKEAIEVILEYMENQNFETLIGDTEIYIFPGYKPRLCEGIITNFHQPKSTLLLLISSLIGDKWKELYDFALENDYRFLSYGDSSLILP</sequence>
<dbReference type="OrthoDB" id="9805933at2"/>
<comment type="catalytic activity">
    <reaction evidence="5">
        <text>7-aminomethyl-7-carbaguanosine(34) in tRNA + S-adenosyl-L-methionine = epoxyqueuosine(34) in tRNA + adenine + L-methionine + 2 H(+)</text>
        <dbReference type="Rhea" id="RHEA:32155"/>
        <dbReference type="Rhea" id="RHEA-COMP:10342"/>
        <dbReference type="Rhea" id="RHEA-COMP:18582"/>
        <dbReference type="ChEBI" id="CHEBI:15378"/>
        <dbReference type="ChEBI" id="CHEBI:16708"/>
        <dbReference type="ChEBI" id="CHEBI:57844"/>
        <dbReference type="ChEBI" id="CHEBI:59789"/>
        <dbReference type="ChEBI" id="CHEBI:82833"/>
        <dbReference type="ChEBI" id="CHEBI:194443"/>
        <dbReference type="EC" id="2.4.99.17"/>
    </reaction>
</comment>
<evidence type="ECO:0000256" key="4">
    <source>
        <dbReference type="ARBA" id="ARBA00022785"/>
    </source>
</evidence>
<keyword evidence="3 5" id="KW-0949">S-adenosyl-L-methionine</keyword>
<evidence type="ECO:0000313" key="7">
    <source>
        <dbReference type="Proteomes" id="UP000249873"/>
    </source>
</evidence>
<dbReference type="HAMAP" id="MF_00113">
    <property type="entry name" value="QueA"/>
    <property type="match status" value="1"/>
</dbReference>
<dbReference type="Pfam" id="PF02547">
    <property type="entry name" value="Queuosine_synth"/>
    <property type="match status" value="1"/>
</dbReference>
<dbReference type="RefSeq" id="WP_111373291.1">
    <property type="nucleotide sequence ID" value="NZ_CP029480.1"/>
</dbReference>
<comment type="subunit">
    <text evidence="5">Monomer.</text>
</comment>
<dbReference type="EC" id="2.4.99.17" evidence="5"/>
<dbReference type="Gene3D" id="2.40.10.240">
    <property type="entry name" value="QueA-like"/>
    <property type="match status" value="1"/>
</dbReference>
<proteinExistence type="inferred from homology"/>
<protein>
    <recommendedName>
        <fullName evidence="5">S-adenosylmethionine:tRNA ribosyltransferase-isomerase</fullName>
        <ecNumber evidence="5">2.4.99.17</ecNumber>
    </recommendedName>
    <alternativeName>
        <fullName evidence="5">Queuosine biosynthesis protein QueA</fullName>
    </alternativeName>
</protein>
<comment type="subcellular location">
    <subcellularLocation>
        <location evidence="5">Cytoplasm</location>
    </subcellularLocation>
</comment>
<accession>A0A2Z4GGK1</accession>
<dbReference type="GO" id="GO:0008616">
    <property type="term" value="P:tRNA queuosine(34) biosynthetic process"/>
    <property type="evidence" value="ECO:0007669"/>
    <property type="project" value="UniProtKB-UniRule"/>
</dbReference>
<evidence type="ECO:0000256" key="1">
    <source>
        <dbReference type="ARBA" id="ARBA00022490"/>
    </source>
</evidence>
<keyword evidence="1 5" id="KW-0963">Cytoplasm</keyword>
<dbReference type="InterPro" id="IPR003699">
    <property type="entry name" value="QueA"/>
</dbReference>
<comment type="function">
    <text evidence="5">Transfers and isomerizes the ribose moiety from AdoMet to the 7-aminomethyl group of 7-deazaguanine (preQ1-tRNA) to give epoxyqueuosine (oQ-tRNA).</text>
</comment>
<dbReference type="PANTHER" id="PTHR30307">
    <property type="entry name" value="S-ADENOSYLMETHIONINE:TRNA RIBOSYLTRANSFERASE-ISOMERASE"/>
    <property type="match status" value="1"/>
</dbReference>
<gene>
    <name evidence="5" type="primary">queA</name>
    <name evidence="6" type="ORF">DJ013_17800</name>
</gene>
<evidence type="ECO:0000256" key="5">
    <source>
        <dbReference type="HAMAP-Rule" id="MF_00113"/>
    </source>
</evidence>
<dbReference type="GO" id="GO:0051075">
    <property type="term" value="F:S-adenosylmethionine:tRNA ribosyltransferase-isomerase activity"/>
    <property type="evidence" value="ECO:0007669"/>
    <property type="project" value="UniProtKB-EC"/>
</dbReference>
<dbReference type="GO" id="GO:0005737">
    <property type="term" value="C:cytoplasm"/>
    <property type="evidence" value="ECO:0007669"/>
    <property type="project" value="UniProtKB-SubCell"/>
</dbReference>
<evidence type="ECO:0000256" key="2">
    <source>
        <dbReference type="ARBA" id="ARBA00022679"/>
    </source>
</evidence>
<organism evidence="6 7">
    <name type="scientific">Arcticibacterium luteifluviistationis</name>
    <dbReference type="NCBI Taxonomy" id="1784714"/>
    <lineage>
        <taxon>Bacteria</taxon>
        <taxon>Pseudomonadati</taxon>
        <taxon>Bacteroidota</taxon>
        <taxon>Cytophagia</taxon>
        <taxon>Cytophagales</taxon>
        <taxon>Leadbetterellaceae</taxon>
        <taxon>Arcticibacterium</taxon>
    </lineage>
</organism>
<evidence type="ECO:0000256" key="3">
    <source>
        <dbReference type="ARBA" id="ARBA00022691"/>
    </source>
</evidence>
<dbReference type="InterPro" id="IPR042119">
    <property type="entry name" value="QueA_dom2"/>
</dbReference>
<dbReference type="UniPathway" id="UPA00392"/>
<dbReference type="Gene3D" id="3.40.1780.10">
    <property type="entry name" value="QueA-like"/>
    <property type="match status" value="1"/>
</dbReference>
<dbReference type="InterPro" id="IPR042118">
    <property type="entry name" value="QueA_dom1"/>
</dbReference>
<dbReference type="Proteomes" id="UP000249873">
    <property type="component" value="Chromosome"/>
</dbReference>
<dbReference type="EMBL" id="CP029480">
    <property type="protein sequence ID" value="AWV99923.1"/>
    <property type="molecule type" value="Genomic_DNA"/>
</dbReference>
<dbReference type="AlphaFoldDB" id="A0A2Z4GGK1"/>
<reference evidence="6 7" key="1">
    <citation type="submission" date="2018-05" db="EMBL/GenBank/DDBJ databases">
        <title>Complete genome sequence of Arcticibacterium luteifluviistationis SM1504T, a cytophagaceae bacterium isolated from Arctic surface seawater.</title>
        <authorList>
            <person name="Li Y."/>
            <person name="Qin Q.-L."/>
        </authorList>
    </citation>
    <scope>NUCLEOTIDE SEQUENCE [LARGE SCALE GENOMIC DNA]</scope>
    <source>
        <strain evidence="6 7">SM1504</strain>
    </source>
</reference>
<keyword evidence="2 5" id="KW-0808">Transferase</keyword>
<dbReference type="KEGG" id="als:DJ013_17800"/>
<keyword evidence="4 5" id="KW-0671">Queuosine biosynthesis</keyword>
<dbReference type="InterPro" id="IPR036100">
    <property type="entry name" value="QueA_sf"/>
</dbReference>
<name>A0A2Z4GGK1_9BACT</name>
<dbReference type="PANTHER" id="PTHR30307:SF0">
    <property type="entry name" value="S-ADENOSYLMETHIONINE:TRNA RIBOSYLTRANSFERASE-ISOMERASE"/>
    <property type="match status" value="1"/>
</dbReference>
<comment type="similarity">
    <text evidence="5">Belongs to the QueA family.</text>
</comment>
<keyword evidence="7" id="KW-1185">Reference proteome</keyword>
<comment type="pathway">
    <text evidence="5">tRNA modification; tRNA-queuosine biosynthesis.</text>
</comment>
<evidence type="ECO:0000313" key="6">
    <source>
        <dbReference type="EMBL" id="AWV99923.1"/>
    </source>
</evidence>